<protein>
    <recommendedName>
        <fullName evidence="1">CHK kinase-like domain-containing protein</fullName>
    </recommendedName>
</protein>
<dbReference type="Pfam" id="PF02958">
    <property type="entry name" value="EcKL"/>
    <property type="match status" value="2"/>
</dbReference>
<dbReference type="SMART" id="SM00587">
    <property type="entry name" value="CHK"/>
    <property type="match status" value="1"/>
</dbReference>
<dbReference type="InterPro" id="IPR011009">
    <property type="entry name" value="Kinase-like_dom_sf"/>
</dbReference>
<evidence type="ECO:0000313" key="2">
    <source>
        <dbReference type="EMBL" id="KAJ4442920.1"/>
    </source>
</evidence>
<gene>
    <name evidence="2" type="ORF">ANN_04516</name>
</gene>
<keyword evidence="3" id="KW-1185">Reference proteome</keyword>
<name>A0ABQ8TB61_PERAM</name>
<dbReference type="PANTHER" id="PTHR11012:SF56">
    <property type="entry name" value="CHK KINASE-LIKE DOMAIN-CONTAINING PROTEIN-RELATED"/>
    <property type="match status" value="1"/>
</dbReference>
<dbReference type="PANTHER" id="PTHR11012">
    <property type="entry name" value="PROTEIN KINASE-LIKE DOMAIN-CONTAINING"/>
    <property type="match status" value="1"/>
</dbReference>
<dbReference type="Proteomes" id="UP001148838">
    <property type="component" value="Unassembled WGS sequence"/>
</dbReference>
<dbReference type="SUPFAM" id="SSF56112">
    <property type="entry name" value="Protein kinase-like (PK-like)"/>
    <property type="match status" value="1"/>
</dbReference>
<feature type="domain" description="CHK kinase-like" evidence="1">
    <location>
        <begin position="300"/>
        <end position="491"/>
    </location>
</feature>
<accession>A0ABQ8TB61</accession>
<dbReference type="InterPro" id="IPR015897">
    <property type="entry name" value="CHK_kinase-like"/>
</dbReference>
<evidence type="ECO:0000313" key="3">
    <source>
        <dbReference type="Proteomes" id="UP001148838"/>
    </source>
</evidence>
<proteinExistence type="predicted"/>
<evidence type="ECO:0000259" key="1">
    <source>
        <dbReference type="SMART" id="SM00587"/>
    </source>
</evidence>
<dbReference type="InterPro" id="IPR004119">
    <property type="entry name" value="EcKL"/>
</dbReference>
<dbReference type="EMBL" id="JAJSOF020000013">
    <property type="protein sequence ID" value="KAJ4442920.1"/>
    <property type="molecule type" value="Genomic_DNA"/>
</dbReference>
<sequence length="569" mass="65886">MDLTPSCTNNLRIPKLTGPVHNNDVTLQRNRNKLLEGSMAVMATVKKMSSSESNQQASPPEWLNKSFLEKVLRSADDDPTITVTSVDINPATAPGDNYMSMIYRAKVHMTKGGQMQHRSLIVKTMSLAANIQQVIDHTVSSYSLFVRSPWHKFEVYLSATGTDALCLVFFYVVSSTAGEVIPDHRRITYLPEKLPSKYGVHSEEYLPIDTYGNAGSGRNVNCFETYTEVRLIMHYLKKYIYIYFFLQFTKASHIFEEEIMMLKDVIPAMHRVLDEVMPGKYHPFAARHIYSHVNEESYVIILEDLKELGYRNHERTTGLDMEHCIVVLRSLAQFHAASVALKKREPELIEPFMYVKKLKLLTEGFRDFVSNSILKLANDVEKWPEYGEKYAHKIRDFSVNTMDKNLESRNRIEDEFNVLSHGDLWVNNMMFRYDTDKDIDVRFVDYQLSYWVSPAVDLQFFLNSSTTIDLLDKHHLLVDEYHKTLGETLTLLGFEHLHPTRETLEKQLVERRILGTLMVFTMRSIVLADSKSIDDVNEMIQKLRSYDYSELYKEYLKSALPLLDENGWS</sequence>
<reference evidence="2 3" key="1">
    <citation type="journal article" date="2022" name="Allergy">
        <title>Genome assembly and annotation of Periplaneta americana reveal a comprehensive cockroach allergen profile.</title>
        <authorList>
            <person name="Wang L."/>
            <person name="Xiong Q."/>
            <person name="Saelim N."/>
            <person name="Wang L."/>
            <person name="Nong W."/>
            <person name="Wan A.T."/>
            <person name="Shi M."/>
            <person name="Liu X."/>
            <person name="Cao Q."/>
            <person name="Hui J.H.L."/>
            <person name="Sookrung N."/>
            <person name="Leung T.F."/>
            <person name="Tungtrongchitr A."/>
            <person name="Tsui S.K.W."/>
        </authorList>
    </citation>
    <scope>NUCLEOTIDE SEQUENCE [LARGE SCALE GENOMIC DNA]</scope>
    <source>
        <strain evidence="2">PWHHKU_190912</strain>
    </source>
</reference>
<comment type="caution">
    <text evidence="2">The sequence shown here is derived from an EMBL/GenBank/DDBJ whole genome shotgun (WGS) entry which is preliminary data.</text>
</comment>
<dbReference type="Gene3D" id="3.90.1200.10">
    <property type="match status" value="1"/>
</dbReference>
<organism evidence="2 3">
    <name type="scientific">Periplaneta americana</name>
    <name type="common">American cockroach</name>
    <name type="synonym">Blatta americana</name>
    <dbReference type="NCBI Taxonomy" id="6978"/>
    <lineage>
        <taxon>Eukaryota</taxon>
        <taxon>Metazoa</taxon>
        <taxon>Ecdysozoa</taxon>
        <taxon>Arthropoda</taxon>
        <taxon>Hexapoda</taxon>
        <taxon>Insecta</taxon>
        <taxon>Pterygota</taxon>
        <taxon>Neoptera</taxon>
        <taxon>Polyneoptera</taxon>
        <taxon>Dictyoptera</taxon>
        <taxon>Blattodea</taxon>
        <taxon>Blattoidea</taxon>
        <taxon>Blattidae</taxon>
        <taxon>Blattinae</taxon>
        <taxon>Periplaneta</taxon>
    </lineage>
</organism>